<dbReference type="Pfam" id="PF25917">
    <property type="entry name" value="BSH_RND"/>
    <property type="match status" value="1"/>
</dbReference>
<organism evidence="6 7">
    <name type="scientific">Pseudescherichia vulneris NBRC 102420</name>
    <dbReference type="NCBI Taxonomy" id="1115515"/>
    <lineage>
        <taxon>Bacteria</taxon>
        <taxon>Pseudomonadati</taxon>
        <taxon>Pseudomonadota</taxon>
        <taxon>Gammaproteobacteria</taxon>
        <taxon>Enterobacterales</taxon>
        <taxon>Enterobacteriaceae</taxon>
        <taxon>Pseudescherichia</taxon>
    </lineage>
</organism>
<dbReference type="AlphaFoldDB" id="A0A090UWB8"/>
<dbReference type="OrthoDB" id="8958519at2"/>
<dbReference type="eggNOG" id="COG1566">
    <property type="taxonomic scope" value="Bacteria"/>
</dbReference>
<sequence>MMTPEQKFARWVRVSIASFLLMFVYFIVADIWIPLTPDSTVMRVVSPVSARVSGYVAQVYVHNNSQVKKGDLLFELDRTPFINRVEAAQIALRQAHLTNQQLDAQIAASQASLTSAQLTARNDKATFDRYQRLSTTQNVSQQDLDKVRTAWQSSEQSVSNLQANIRALHIQRGDRDDAHNVTLQKYQNALEEAQLNLGWTQIRAEADGTISNLQLSPGWYASAGSAALALVSNNTDIVADFREKSLRHTKPGTDAAVVFDALPGQVFHARVTSRDAGILAGQEAVNGDLSQPETSNRWVRDAQRMRIHVVLDEPLAQPLPTGARATVQLYNSEGPFAHFFSGLQIHLVSLLHYVY</sequence>
<dbReference type="SUPFAM" id="SSF111369">
    <property type="entry name" value="HlyD-like secretion proteins"/>
    <property type="match status" value="2"/>
</dbReference>
<keyword evidence="7" id="KW-1185">Reference proteome</keyword>
<feature type="domain" description="Multidrug resistance protein MdtA-like barrel-sandwich hybrid" evidence="5">
    <location>
        <begin position="48"/>
        <end position="231"/>
    </location>
</feature>
<accession>A0A090UWB8</accession>
<name>A0A090UWB8_PSEVU</name>
<dbReference type="InterPro" id="IPR058625">
    <property type="entry name" value="MdtA-like_BSH"/>
</dbReference>
<evidence type="ECO:0000259" key="4">
    <source>
        <dbReference type="Pfam" id="PF25876"/>
    </source>
</evidence>
<keyword evidence="3" id="KW-0812">Transmembrane</keyword>
<dbReference type="Gene3D" id="2.40.30.170">
    <property type="match status" value="1"/>
</dbReference>
<dbReference type="PANTHER" id="PTHR30367:SF6">
    <property type="entry name" value="SECRETION PROTEIN-RELATED"/>
    <property type="match status" value="1"/>
</dbReference>
<dbReference type="PANTHER" id="PTHR30367">
    <property type="entry name" value="P-HYDROXYBENZOIC ACID EFFLUX PUMP SUBUNIT AAEA-RELATED"/>
    <property type="match status" value="1"/>
</dbReference>
<protein>
    <submittedName>
        <fullName evidence="6">Uncharacterized protein</fullName>
    </submittedName>
</protein>
<comment type="caution">
    <text evidence="6">The sequence shown here is derived from an EMBL/GenBank/DDBJ whole genome shotgun (WGS) entry which is preliminary data.</text>
</comment>
<dbReference type="Gene3D" id="2.40.50.100">
    <property type="match status" value="1"/>
</dbReference>
<dbReference type="InterPro" id="IPR058624">
    <property type="entry name" value="MdtA-like_HH"/>
</dbReference>
<feature type="transmembrane region" description="Helical" evidence="3">
    <location>
        <begin position="12"/>
        <end position="33"/>
    </location>
</feature>
<evidence type="ECO:0000256" key="2">
    <source>
        <dbReference type="ARBA" id="ARBA00009477"/>
    </source>
</evidence>
<dbReference type="EMBL" id="BBMZ01000002">
    <property type="protein sequence ID" value="GAL56811.1"/>
    <property type="molecule type" value="Genomic_DNA"/>
</dbReference>
<evidence type="ECO:0000313" key="6">
    <source>
        <dbReference type="EMBL" id="GAL56811.1"/>
    </source>
</evidence>
<evidence type="ECO:0000256" key="1">
    <source>
        <dbReference type="ARBA" id="ARBA00004167"/>
    </source>
</evidence>
<dbReference type="Proteomes" id="UP000029462">
    <property type="component" value="Unassembled WGS sequence"/>
</dbReference>
<keyword evidence="3" id="KW-1133">Transmembrane helix</keyword>
<evidence type="ECO:0000313" key="7">
    <source>
        <dbReference type="Proteomes" id="UP000029462"/>
    </source>
</evidence>
<reference evidence="6 7" key="1">
    <citation type="submission" date="2014-09" db="EMBL/GenBank/DDBJ databases">
        <title>Whole genome shotgun sequence of Escherichia vulneris NBRC 102420.</title>
        <authorList>
            <person name="Yoshida Y."/>
            <person name="Hosoyama A."/>
            <person name="Tsuchikane K."/>
            <person name="Ohji S."/>
            <person name="Ichikawa N."/>
            <person name="Kimura A."/>
            <person name="Yamazoe A."/>
            <person name="Ezaki T."/>
            <person name="Fujita N."/>
        </authorList>
    </citation>
    <scope>NUCLEOTIDE SEQUENCE [LARGE SCALE GENOMIC DNA]</scope>
    <source>
        <strain evidence="6 7">NBRC 102420</strain>
    </source>
</reference>
<keyword evidence="3" id="KW-0472">Membrane</keyword>
<evidence type="ECO:0000256" key="3">
    <source>
        <dbReference type="SAM" id="Phobius"/>
    </source>
</evidence>
<comment type="similarity">
    <text evidence="2">Belongs to the membrane fusion protein (MFP) (TC 8.A.1) family.</text>
</comment>
<dbReference type="STRING" id="1115515.EV102420_02_04160"/>
<feature type="domain" description="Multidrug resistance protein MdtA-like alpha-helical hairpin" evidence="4">
    <location>
        <begin position="107"/>
        <end position="167"/>
    </location>
</feature>
<comment type="subcellular location">
    <subcellularLocation>
        <location evidence="1">Membrane</location>
        <topology evidence="1">Single-pass membrane protein</topology>
    </subcellularLocation>
</comment>
<dbReference type="RefSeq" id="WP_042388314.1">
    <property type="nucleotide sequence ID" value="NZ_BBMZ01000002.1"/>
</dbReference>
<proteinExistence type="inferred from homology"/>
<dbReference type="Pfam" id="PF25876">
    <property type="entry name" value="HH_MFP_RND"/>
    <property type="match status" value="1"/>
</dbReference>
<evidence type="ECO:0000259" key="5">
    <source>
        <dbReference type="Pfam" id="PF25917"/>
    </source>
</evidence>
<gene>
    <name evidence="6" type="ORF">EV102420_02_04160</name>
</gene>
<dbReference type="InterPro" id="IPR050393">
    <property type="entry name" value="MFP_Efflux_Pump"/>
</dbReference>